<accession>A0A8H3PF77</accession>
<name>A0A8H3PF77_9LECA</name>
<dbReference type="EMBL" id="CAJPDS010000141">
    <property type="protein sequence ID" value="CAF9939916.1"/>
    <property type="molecule type" value="Genomic_DNA"/>
</dbReference>
<comment type="caution">
    <text evidence="1">The sequence shown here is derived from an EMBL/GenBank/DDBJ whole genome shotgun (WGS) entry which is preliminary data.</text>
</comment>
<proteinExistence type="predicted"/>
<evidence type="ECO:0000313" key="1">
    <source>
        <dbReference type="EMBL" id="CAF9939916.1"/>
    </source>
</evidence>
<reference evidence="1" key="1">
    <citation type="submission" date="2021-03" db="EMBL/GenBank/DDBJ databases">
        <authorList>
            <person name="Tagirdzhanova G."/>
        </authorList>
    </citation>
    <scope>NUCLEOTIDE SEQUENCE</scope>
</reference>
<evidence type="ECO:0000313" key="2">
    <source>
        <dbReference type="Proteomes" id="UP000664521"/>
    </source>
</evidence>
<organism evidence="1 2">
    <name type="scientific">Heterodermia speciosa</name>
    <dbReference type="NCBI Taxonomy" id="116794"/>
    <lineage>
        <taxon>Eukaryota</taxon>
        <taxon>Fungi</taxon>
        <taxon>Dikarya</taxon>
        <taxon>Ascomycota</taxon>
        <taxon>Pezizomycotina</taxon>
        <taxon>Lecanoromycetes</taxon>
        <taxon>OSLEUM clade</taxon>
        <taxon>Lecanoromycetidae</taxon>
        <taxon>Caliciales</taxon>
        <taxon>Physciaceae</taxon>
        <taxon>Heterodermia</taxon>
    </lineage>
</organism>
<sequence>MIGSFVNAGESSVTVFATELHIADTLMIVDSFAYYCLGCTLINEGSAPQKDGTLKDCAIPAGITEPNSKRQTPGSMRVVRWEA</sequence>
<gene>
    <name evidence="1" type="ORF">HETSPECPRED_002101</name>
</gene>
<protein>
    <submittedName>
        <fullName evidence="1">Uncharacterized protein</fullName>
    </submittedName>
</protein>
<dbReference type="Proteomes" id="UP000664521">
    <property type="component" value="Unassembled WGS sequence"/>
</dbReference>
<dbReference type="AlphaFoldDB" id="A0A8H3PF77"/>
<keyword evidence="2" id="KW-1185">Reference proteome</keyword>